<dbReference type="EMBL" id="BSUW01000001">
    <property type="protein sequence ID" value="GMA72269.1"/>
    <property type="molecule type" value="Genomic_DNA"/>
</dbReference>
<accession>A0AA37XLV6</accession>
<keyword evidence="11" id="KW-1185">Reference proteome</keyword>
<feature type="domain" description="BPL/LPL catalytic" evidence="8">
    <location>
        <begin position="31"/>
        <end position="214"/>
    </location>
</feature>
<dbReference type="PANTHER" id="PTHR12561">
    <property type="entry name" value="LIPOATE-PROTEIN LIGASE"/>
    <property type="match status" value="1"/>
</dbReference>
<keyword evidence="5" id="KW-0547">Nucleotide-binding</keyword>
<gene>
    <name evidence="10" type="primary">lplA_2</name>
    <name evidence="9" type="ORF">C7K38_06635</name>
    <name evidence="10" type="ORF">GCM10025885_13180</name>
</gene>
<proteinExistence type="predicted"/>
<dbReference type="PROSITE" id="PS51733">
    <property type="entry name" value="BPL_LPL_CATALYTIC"/>
    <property type="match status" value="1"/>
</dbReference>
<dbReference type="InterPro" id="IPR004143">
    <property type="entry name" value="BPL_LPL_catalytic"/>
</dbReference>
<evidence type="ECO:0000313" key="11">
    <source>
        <dbReference type="Proteomes" id="UP000268310"/>
    </source>
</evidence>
<dbReference type="InterPro" id="IPR004562">
    <property type="entry name" value="LipoylTrfase_LipoateP_Ligase"/>
</dbReference>
<dbReference type="Gene3D" id="3.30.930.10">
    <property type="entry name" value="Bira Bifunctional Protein, Domain 2"/>
    <property type="match status" value="1"/>
</dbReference>
<dbReference type="SUPFAM" id="SSF55681">
    <property type="entry name" value="Class II aaRS and biotin synthetases"/>
    <property type="match status" value="1"/>
</dbReference>
<dbReference type="Proteomes" id="UP000268310">
    <property type="component" value="Chromosome"/>
</dbReference>
<evidence type="ECO:0000259" key="8">
    <source>
        <dbReference type="PROSITE" id="PS51733"/>
    </source>
</evidence>
<reference evidence="10" key="4">
    <citation type="submission" date="2023-02" db="EMBL/GenBank/DDBJ databases">
        <authorList>
            <person name="Sun Q."/>
            <person name="Mori K."/>
        </authorList>
    </citation>
    <scope>NUCLEOTIDE SEQUENCE</scope>
    <source>
        <strain evidence="10">NBRC 114545</strain>
    </source>
</reference>
<evidence type="ECO:0000256" key="5">
    <source>
        <dbReference type="ARBA" id="ARBA00022741"/>
    </source>
</evidence>
<evidence type="ECO:0000256" key="3">
    <source>
        <dbReference type="ARBA" id="ARBA00012367"/>
    </source>
</evidence>
<dbReference type="KEGG" id="too:C7K38_06635"/>
<dbReference type="GO" id="GO:0017118">
    <property type="term" value="F:lipoyltransferase activity"/>
    <property type="evidence" value="ECO:0007669"/>
    <property type="project" value="TreeGrafter"/>
</dbReference>
<evidence type="ECO:0000313" key="10">
    <source>
        <dbReference type="EMBL" id="GMA72269.1"/>
    </source>
</evidence>
<dbReference type="GO" id="GO:0005737">
    <property type="term" value="C:cytoplasm"/>
    <property type="evidence" value="ECO:0007669"/>
    <property type="project" value="TreeGrafter"/>
</dbReference>
<dbReference type="RefSeq" id="WP_123935681.1">
    <property type="nucleotide sequence ID" value="NZ_BSUW01000001.1"/>
</dbReference>
<dbReference type="Proteomes" id="UP001157039">
    <property type="component" value="Unassembled WGS sequence"/>
</dbReference>
<dbReference type="GO" id="GO:0016979">
    <property type="term" value="F:lipoate-protein ligase activity"/>
    <property type="evidence" value="ECO:0007669"/>
    <property type="project" value="UniProtKB-EC"/>
</dbReference>
<dbReference type="AlphaFoldDB" id="A0AA37XLV6"/>
<keyword evidence="4 10" id="KW-0436">Ligase</keyword>
<keyword evidence="6" id="KW-0067">ATP-binding</keyword>
<dbReference type="EMBL" id="CP027783">
    <property type="protein sequence ID" value="AYW48073.1"/>
    <property type="molecule type" value="Genomic_DNA"/>
</dbReference>
<reference evidence="9" key="3">
    <citation type="submission" date="2018-03" db="EMBL/GenBank/DDBJ databases">
        <authorList>
            <person name="Jeon C.O."/>
        </authorList>
    </citation>
    <scope>NUCLEOTIDE SEQUENCE</scope>
    <source>
        <strain evidence="9">JCM 31126</strain>
    </source>
</reference>
<comment type="catalytic activity">
    <reaction evidence="7">
        <text>L-lysyl-[lipoyl-carrier protein] + (R)-lipoate + ATP = N(6)-[(R)-lipoyl]-L-lysyl-[lipoyl-carrier protein] + AMP + diphosphate + H(+)</text>
        <dbReference type="Rhea" id="RHEA:49288"/>
        <dbReference type="Rhea" id="RHEA-COMP:10500"/>
        <dbReference type="Rhea" id="RHEA-COMP:10502"/>
        <dbReference type="ChEBI" id="CHEBI:15378"/>
        <dbReference type="ChEBI" id="CHEBI:29969"/>
        <dbReference type="ChEBI" id="CHEBI:30616"/>
        <dbReference type="ChEBI" id="CHEBI:33019"/>
        <dbReference type="ChEBI" id="CHEBI:83088"/>
        <dbReference type="ChEBI" id="CHEBI:83099"/>
        <dbReference type="ChEBI" id="CHEBI:456215"/>
        <dbReference type="EC" id="6.3.1.20"/>
    </reaction>
</comment>
<evidence type="ECO:0000256" key="6">
    <source>
        <dbReference type="ARBA" id="ARBA00022840"/>
    </source>
</evidence>
<dbReference type="EC" id="6.3.1.20" evidence="3"/>
<protein>
    <recommendedName>
        <fullName evidence="3">lipoate--protein ligase</fullName>
        <ecNumber evidence="3">6.3.1.20</ecNumber>
    </recommendedName>
</protein>
<name>A0AA37XLV6_9ENTE</name>
<dbReference type="GO" id="GO:0005524">
    <property type="term" value="F:ATP binding"/>
    <property type="evidence" value="ECO:0007669"/>
    <property type="project" value="UniProtKB-KW"/>
</dbReference>
<evidence type="ECO:0000256" key="2">
    <source>
        <dbReference type="ARBA" id="ARBA00005124"/>
    </source>
</evidence>
<dbReference type="PANTHER" id="PTHR12561:SF3">
    <property type="entry name" value="LIPOYLTRANSFERASE 1, MITOCHONDRIAL"/>
    <property type="match status" value="1"/>
</dbReference>
<dbReference type="InterPro" id="IPR045864">
    <property type="entry name" value="aa-tRNA-synth_II/BPL/LPL"/>
</dbReference>
<evidence type="ECO:0000313" key="12">
    <source>
        <dbReference type="Proteomes" id="UP001157039"/>
    </source>
</evidence>
<evidence type="ECO:0000313" key="9">
    <source>
        <dbReference type="EMBL" id="AYW48073.1"/>
    </source>
</evidence>
<dbReference type="Pfam" id="PF10437">
    <property type="entry name" value="Lip_prot_lig_C"/>
    <property type="match status" value="1"/>
</dbReference>
<dbReference type="InterPro" id="IPR019491">
    <property type="entry name" value="Lipoate_protein_ligase_C"/>
</dbReference>
<dbReference type="Gene3D" id="3.30.390.50">
    <property type="entry name" value="CO dehydrogenase flavoprotein, C-terminal domain"/>
    <property type="match status" value="1"/>
</dbReference>
<dbReference type="NCBIfam" id="TIGR00545">
    <property type="entry name" value="lipoyltrans"/>
    <property type="match status" value="1"/>
</dbReference>
<comment type="pathway">
    <text evidence="2">Protein modification; protein lipoylation via exogenous pathway; protein N(6)-(lipoyl)lysine from lipoate: step 1/2.</text>
</comment>
<dbReference type="Pfam" id="PF21948">
    <property type="entry name" value="LplA-B_cat"/>
    <property type="match status" value="1"/>
</dbReference>
<dbReference type="SUPFAM" id="SSF82649">
    <property type="entry name" value="SufE/NifU"/>
    <property type="match status" value="1"/>
</dbReference>
<reference evidence="9 11" key="1">
    <citation type="journal article" date="2012" name="Int. J. Syst. Evol. Microbiol.">
        <title>Characterization of Tetragenococcus strains from sugar thick juice reveals a novel species, Tetragenococcus osmophilus sp. nov., and divides Tetragenococcus halophilus into two subspecies, T. halophilus subsp. halophilus subsp. nov. and T. halophilus subsp. flandriensis subsp. nov.</title>
        <authorList>
            <person name="Juste A."/>
            <person name="Van Trappen S."/>
            <person name="Verreth C."/>
            <person name="Cleenwerck I."/>
            <person name="De Vos P."/>
            <person name="Lievens B."/>
            <person name="Willems K.A."/>
        </authorList>
    </citation>
    <scope>NUCLEOTIDE SEQUENCE [LARGE SCALE GENOMIC DNA]</scope>
    <source>
        <strain evidence="9 11">JCM 31126</strain>
    </source>
</reference>
<organism evidence="10 12">
    <name type="scientific">Tetragenococcus osmophilus</name>
    <dbReference type="NCBI Taxonomy" id="526944"/>
    <lineage>
        <taxon>Bacteria</taxon>
        <taxon>Bacillati</taxon>
        <taxon>Bacillota</taxon>
        <taxon>Bacilli</taxon>
        <taxon>Lactobacillales</taxon>
        <taxon>Enterococcaceae</taxon>
        <taxon>Tetragenococcus</taxon>
    </lineage>
</organism>
<evidence type="ECO:0000256" key="1">
    <source>
        <dbReference type="ARBA" id="ARBA00005085"/>
    </source>
</evidence>
<comment type="pathway">
    <text evidence="1">Protein modification; protein lipoylation via exogenous pathway; protein N(6)-(lipoyl)lysine from lipoate: step 2/2.</text>
</comment>
<dbReference type="GO" id="GO:0009249">
    <property type="term" value="P:protein lipoylation"/>
    <property type="evidence" value="ECO:0007669"/>
    <property type="project" value="InterPro"/>
</dbReference>
<reference evidence="10 12" key="2">
    <citation type="journal article" date="2014" name="Int. J. Syst. Evol. Microbiol.">
        <title>Complete genome sequence of Corynebacterium casei LMG S-19264T (=DSM 44701T), isolated from a smear-ripened cheese.</title>
        <authorList>
            <consortium name="US DOE Joint Genome Institute (JGI-PGF)"/>
            <person name="Walter F."/>
            <person name="Albersmeier A."/>
            <person name="Kalinowski J."/>
            <person name="Ruckert C."/>
        </authorList>
    </citation>
    <scope>NUCLEOTIDE SEQUENCE [LARGE SCALE GENOMIC DNA]</scope>
    <source>
        <strain evidence="10 12">NBRC 114545</strain>
    </source>
</reference>
<evidence type="ECO:0000256" key="7">
    <source>
        <dbReference type="ARBA" id="ARBA00048037"/>
    </source>
</evidence>
<sequence length="342" mass="38825">MFFIDTSRNGKPVYDPIVNQSLDNFLINDLRLKGHGLIMYINSPCVIIGANQNAYTEVNLDYMNKNGIKLVRRTGGGGAVYHDFGNIIFENIVVDESTRFGDFQYYADPIVHALEEMGLENVEMKGKNDVSVEGHKISGMSMVAGKDSIAAGGTLLYDLDHEQANNVLTPDQEKLKAKGVKSVNKRILNIKDLLPSKYQSLSTQEFKEELLLKIFDVDSFDKIEKYTLTEDDWKVIDSRIAEKFGTDAWNYGKNPGYDYYVSKYFNNIGTIAFNYNIDEQHIITDFKTYGDINYPDLTDLNNEMLGTAMKKEDLIEAFENINYQRFLGEVQVGELADLILNQ</sequence>
<dbReference type="CDD" id="cd16443">
    <property type="entry name" value="LplA"/>
    <property type="match status" value="1"/>
</dbReference>
<evidence type="ECO:0000256" key="4">
    <source>
        <dbReference type="ARBA" id="ARBA00022598"/>
    </source>
</evidence>